<evidence type="ECO:0000313" key="3">
    <source>
        <dbReference type="Proteomes" id="UP000193061"/>
    </source>
</evidence>
<proteinExistence type="predicted"/>
<dbReference type="InterPro" id="IPR041657">
    <property type="entry name" value="HTH_17"/>
</dbReference>
<feature type="domain" description="Helix-turn-helix" evidence="1">
    <location>
        <begin position="16"/>
        <end position="61"/>
    </location>
</feature>
<evidence type="ECO:0000259" key="1">
    <source>
        <dbReference type="Pfam" id="PF12728"/>
    </source>
</evidence>
<dbReference type="RefSeq" id="WP_143534416.1">
    <property type="nucleotide sequence ID" value="NZ_FWFX01000005.1"/>
</dbReference>
<sequence>MAKSFSASHIKTHRVYSTWEAADALGCHKQTVIRWIKHKGLNADTSQRPWLIEGRELKAYLGVKQKRLKRKLALHHCFCLGCREPREPDGKIADYIHQTADCGRLEALCPACGSIMNKIVRRADLETIQAKIAVTVQKAHPRFRNLLSGN</sequence>
<name>A0A1X6Z3B5_9RHOB</name>
<dbReference type="Proteomes" id="UP000193061">
    <property type="component" value="Unassembled WGS sequence"/>
</dbReference>
<dbReference type="OrthoDB" id="8546410at2"/>
<protein>
    <submittedName>
        <fullName evidence="2">Helix-turn-helix domain protein</fullName>
    </submittedName>
</protein>
<dbReference type="Pfam" id="PF12728">
    <property type="entry name" value="HTH_17"/>
    <property type="match status" value="1"/>
</dbReference>
<accession>A0A1X6Z3B5</accession>
<dbReference type="EMBL" id="FWFX01000005">
    <property type="protein sequence ID" value="SLN39082.1"/>
    <property type="molecule type" value="Genomic_DNA"/>
</dbReference>
<evidence type="ECO:0000313" key="2">
    <source>
        <dbReference type="EMBL" id="SLN39082.1"/>
    </source>
</evidence>
<keyword evidence="3" id="KW-1185">Reference proteome</keyword>
<dbReference type="AlphaFoldDB" id="A0A1X6Z3B5"/>
<reference evidence="2 3" key="1">
    <citation type="submission" date="2017-03" db="EMBL/GenBank/DDBJ databases">
        <authorList>
            <person name="Afonso C.L."/>
            <person name="Miller P.J."/>
            <person name="Scott M.A."/>
            <person name="Spackman E."/>
            <person name="Goraichik I."/>
            <person name="Dimitrov K.M."/>
            <person name="Suarez D.L."/>
            <person name="Swayne D.E."/>
        </authorList>
    </citation>
    <scope>NUCLEOTIDE SEQUENCE [LARGE SCALE GENOMIC DNA]</scope>
    <source>
        <strain evidence="2 3">CECT 7450</strain>
    </source>
</reference>
<organism evidence="2 3">
    <name type="scientific">Roseovarius albus</name>
    <dbReference type="NCBI Taxonomy" id="1247867"/>
    <lineage>
        <taxon>Bacteria</taxon>
        <taxon>Pseudomonadati</taxon>
        <taxon>Pseudomonadota</taxon>
        <taxon>Alphaproteobacteria</taxon>
        <taxon>Rhodobacterales</taxon>
        <taxon>Roseobacteraceae</taxon>
        <taxon>Roseovarius</taxon>
    </lineage>
</organism>
<gene>
    <name evidence="2" type="ORF">ROA7450_01855</name>
</gene>